<proteinExistence type="predicted"/>
<keyword evidence="2" id="KW-1185">Reference proteome</keyword>
<dbReference type="EMBL" id="CP023737">
    <property type="protein sequence ID" value="ATQ67591.1"/>
    <property type="molecule type" value="Genomic_DNA"/>
</dbReference>
<reference evidence="2" key="1">
    <citation type="submission" date="2017-10" db="EMBL/GenBank/DDBJ databases">
        <title>Completed PacBio SMRT sequence of Methylosinus trichosporium OB3b reveals presence of a third large plasmid.</title>
        <authorList>
            <person name="Charles T.C."/>
            <person name="Lynch M.D.J."/>
            <person name="Heil J.R."/>
            <person name="Cheng J."/>
        </authorList>
    </citation>
    <scope>NUCLEOTIDE SEQUENCE [LARGE SCALE GENOMIC DNA]</scope>
    <source>
        <strain evidence="2">OB3b</strain>
    </source>
</reference>
<sequence length="139" mass="14855">MSRAQSAFLARKDVPGRSELQKAVDGLGFKVVIDDTYVPMKTSGYLPCTFDGEDSGFTIKFLEVDPNAERPEDLKAALGDRDVEITFRWSGDAREVVSAMAVGAALATSFGAVVYDTGDKTLVSSDELLAKARKAASAL</sequence>
<name>A0A2D2CXW4_METT3</name>
<protein>
    <submittedName>
        <fullName evidence="1">Uncharacterized protein</fullName>
    </submittedName>
</protein>
<dbReference type="AlphaFoldDB" id="A0A2D2CXW4"/>
<evidence type="ECO:0000313" key="2">
    <source>
        <dbReference type="Proteomes" id="UP000230709"/>
    </source>
</evidence>
<gene>
    <name evidence="1" type="ORF">CQW49_06585</name>
</gene>
<dbReference type="KEGG" id="mtw:CQW49_06585"/>
<accession>A0A2D2CXW4</accession>
<evidence type="ECO:0000313" key="1">
    <source>
        <dbReference type="EMBL" id="ATQ67591.1"/>
    </source>
</evidence>
<organism evidence="1 2">
    <name type="scientific">Methylosinus trichosporium (strain ATCC 35070 / NCIMB 11131 / UNIQEM 75 / OB3b)</name>
    <dbReference type="NCBI Taxonomy" id="595536"/>
    <lineage>
        <taxon>Bacteria</taxon>
        <taxon>Pseudomonadati</taxon>
        <taxon>Pseudomonadota</taxon>
        <taxon>Alphaproteobacteria</taxon>
        <taxon>Hyphomicrobiales</taxon>
        <taxon>Methylocystaceae</taxon>
        <taxon>Methylosinus</taxon>
    </lineage>
</organism>
<dbReference type="RefSeq" id="WP_003611348.1">
    <property type="nucleotide sequence ID" value="NZ_ADVE02000001.1"/>
</dbReference>
<dbReference type="Proteomes" id="UP000230709">
    <property type="component" value="Chromosome"/>
</dbReference>